<dbReference type="Proteomes" id="UP001164929">
    <property type="component" value="Chromosome 2"/>
</dbReference>
<keyword evidence="2" id="KW-1185">Reference proteome</keyword>
<evidence type="ECO:0000313" key="2">
    <source>
        <dbReference type="Proteomes" id="UP001164929"/>
    </source>
</evidence>
<protein>
    <submittedName>
        <fullName evidence="1">Uncharacterized protein</fullName>
    </submittedName>
</protein>
<name>A0AAD6RGL9_9ROSI</name>
<gene>
    <name evidence="1" type="ORF">NC653_007250</name>
</gene>
<dbReference type="EMBL" id="JAQIZT010000002">
    <property type="protein sequence ID" value="KAJ7008523.1"/>
    <property type="molecule type" value="Genomic_DNA"/>
</dbReference>
<sequence>MKRHETWQVYGALLGDSGHLNQVWNDDLNTGHLLASLFELFGESILSFIPSPEMSLFL</sequence>
<reference evidence="1" key="1">
    <citation type="journal article" date="2023" name="Mol. Ecol. Resour.">
        <title>Chromosome-level genome assembly of a triploid poplar Populus alba 'Berolinensis'.</title>
        <authorList>
            <person name="Chen S."/>
            <person name="Yu Y."/>
            <person name="Wang X."/>
            <person name="Wang S."/>
            <person name="Zhang T."/>
            <person name="Zhou Y."/>
            <person name="He R."/>
            <person name="Meng N."/>
            <person name="Wang Y."/>
            <person name="Liu W."/>
            <person name="Liu Z."/>
            <person name="Liu J."/>
            <person name="Guo Q."/>
            <person name="Huang H."/>
            <person name="Sederoff R.R."/>
            <person name="Wang G."/>
            <person name="Qu G."/>
            <person name="Chen S."/>
        </authorList>
    </citation>
    <scope>NUCLEOTIDE SEQUENCE</scope>
    <source>
        <strain evidence="1">SC-2020</strain>
    </source>
</reference>
<comment type="caution">
    <text evidence="1">The sequence shown here is derived from an EMBL/GenBank/DDBJ whole genome shotgun (WGS) entry which is preliminary data.</text>
</comment>
<proteinExistence type="predicted"/>
<dbReference type="AlphaFoldDB" id="A0AAD6RGL9"/>
<evidence type="ECO:0000313" key="1">
    <source>
        <dbReference type="EMBL" id="KAJ7008523.1"/>
    </source>
</evidence>
<organism evidence="1 2">
    <name type="scientific">Populus alba x Populus x berolinensis</name>
    <dbReference type="NCBI Taxonomy" id="444605"/>
    <lineage>
        <taxon>Eukaryota</taxon>
        <taxon>Viridiplantae</taxon>
        <taxon>Streptophyta</taxon>
        <taxon>Embryophyta</taxon>
        <taxon>Tracheophyta</taxon>
        <taxon>Spermatophyta</taxon>
        <taxon>Magnoliopsida</taxon>
        <taxon>eudicotyledons</taxon>
        <taxon>Gunneridae</taxon>
        <taxon>Pentapetalae</taxon>
        <taxon>rosids</taxon>
        <taxon>fabids</taxon>
        <taxon>Malpighiales</taxon>
        <taxon>Salicaceae</taxon>
        <taxon>Saliceae</taxon>
        <taxon>Populus</taxon>
    </lineage>
</organism>
<accession>A0AAD6RGL9</accession>